<dbReference type="PANTHER" id="PTHR23172">
    <property type="entry name" value="AUXILIN/CYCLIN G-ASSOCIATED KINASE-RELATED"/>
    <property type="match status" value="1"/>
</dbReference>
<feature type="compositionally biased region" description="Polar residues" evidence="1">
    <location>
        <begin position="199"/>
        <end position="218"/>
    </location>
</feature>
<feature type="region of interest" description="Disordered" evidence="1">
    <location>
        <begin position="191"/>
        <end position="237"/>
    </location>
</feature>
<dbReference type="InterPro" id="IPR009060">
    <property type="entry name" value="UBA-like_sf"/>
</dbReference>
<dbReference type="SUPFAM" id="SSF48452">
    <property type="entry name" value="TPR-like"/>
    <property type="match status" value="1"/>
</dbReference>
<dbReference type="InterPro" id="IPR036869">
    <property type="entry name" value="J_dom_sf"/>
</dbReference>
<organism evidence="4 5">
    <name type="scientific">Wickerhamomyces mucosus</name>
    <dbReference type="NCBI Taxonomy" id="1378264"/>
    <lineage>
        <taxon>Eukaryota</taxon>
        <taxon>Fungi</taxon>
        <taxon>Dikarya</taxon>
        <taxon>Ascomycota</taxon>
        <taxon>Saccharomycotina</taxon>
        <taxon>Saccharomycetes</taxon>
        <taxon>Phaffomycetales</taxon>
        <taxon>Wickerhamomycetaceae</taxon>
        <taxon>Wickerhamomyces</taxon>
    </lineage>
</organism>
<proteinExistence type="predicted"/>
<gene>
    <name evidence="4" type="ORF">WICMUC_001987</name>
</gene>
<dbReference type="GO" id="GO:0072318">
    <property type="term" value="P:clathrin coat disassembly"/>
    <property type="evidence" value="ECO:0007669"/>
    <property type="project" value="TreeGrafter"/>
</dbReference>
<name>A0A9P8TFE2_9ASCO</name>
<dbReference type="Gene3D" id="1.25.40.10">
    <property type="entry name" value="Tetratricopeptide repeat domain"/>
    <property type="match status" value="1"/>
</dbReference>
<feature type="region of interest" description="Disordered" evidence="1">
    <location>
        <begin position="1"/>
        <end position="87"/>
    </location>
</feature>
<dbReference type="SUPFAM" id="SSF46565">
    <property type="entry name" value="Chaperone J-domain"/>
    <property type="match status" value="1"/>
</dbReference>
<evidence type="ECO:0008006" key="6">
    <source>
        <dbReference type="Google" id="ProtNLM"/>
    </source>
</evidence>
<evidence type="ECO:0000256" key="1">
    <source>
        <dbReference type="SAM" id="MobiDB-lite"/>
    </source>
</evidence>
<dbReference type="GO" id="GO:0031982">
    <property type="term" value="C:vesicle"/>
    <property type="evidence" value="ECO:0007669"/>
    <property type="project" value="TreeGrafter"/>
</dbReference>
<feature type="domain" description="J" evidence="3">
    <location>
        <begin position="741"/>
        <end position="806"/>
    </location>
</feature>
<feature type="compositionally biased region" description="Low complexity" evidence="1">
    <location>
        <begin position="219"/>
        <end position="229"/>
    </location>
</feature>
<dbReference type="Gene3D" id="1.10.287.110">
    <property type="entry name" value="DnaJ domain"/>
    <property type="match status" value="1"/>
</dbReference>
<sequence>MSFQKDEFADLFSSVSSAKRNDDSRLSMAERQQLKSHNNSTANLSNNSRSNNGSRVSNNHWDDIGFLNRPSNTPQPTSSNSTVSSISKNPNDLFEGFDILNSSLNSKIPKEQLLDQTPLMKTENLFEGFPSHLPAQTPNVNEHQEIDLLNDFNLPSHPSTFNTQGRAPDNSAQDFDDLFAVFNNPIPSKNIIENPVPVHSSQRPAVLNQESPRNSSKPSSNQYSRASSSNTNKSQHKTSVINNYAKDEAVAHLIDMGFSIEQSTEALNHTSNGLNVQEAISFIMNKAHNEARLKQGLPPTAPSQSSQRYHSTESPYLQSFSSLVSKTTNKLANDLSKRIFSPAPANDGRPAWMRDQAKYKARSVKQYDKDPEGLSEETLSKLKLKEKQPISQQETKTRPLPKQYLSSHQNSFQEALQQPKPEQEQARSQPQPQSQPQLEPKVDLFSPLSTSNPLQSVSEPQPEVDLFSPAPSLNSNRLRKASSRSGTGTKSYPSSSDRSDIPISQTQLAFFNDSRKQGGACFKNGDFSTALTHYESSLNSLPESHILRILAYSNCITTLIKVGENKKVLEYSQFALNIIGPNRGADEEVERGKPMKDFWIKINQKKAEALEHLEKFNDSLAVWTELIENGSANKISLDGKRRCQEALNPKPKSRSTPPASSSSSIKQANTAPNSVQSATIKPIGEVLKRVRETQKATEAFEQDKFKLHDAVEARINSWKTGKEDNLRALLASLHEILWDSSNWRQIGLSDLVIPKKVKILYMKAVAKTHPDKIPKDATSEQKLIAQNVFVVINTAWEAFKTQNNIQ</sequence>
<accession>A0A9P8TFE2</accession>
<dbReference type="InterPro" id="IPR015940">
    <property type="entry name" value="UBA"/>
</dbReference>
<evidence type="ECO:0000313" key="5">
    <source>
        <dbReference type="Proteomes" id="UP000769528"/>
    </source>
</evidence>
<feature type="compositionally biased region" description="Low complexity" evidence="1">
    <location>
        <begin position="491"/>
        <end position="500"/>
    </location>
</feature>
<dbReference type="AlphaFoldDB" id="A0A9P8TFE2"/>
<feature type="compositionally biased region" description="Polar residues" evidence="1">
    <location>
        <begin position="667"/>
        <end position="677"/>
    </location>
</feature>
<keyword evidence="5" id="KW-1185">Reference proteome</keyword>
<feature type="region of interest" description="Disordered" evidence="1">
    <location>
        <begin position="647"/>
        <end position="677"/>
    </location>
</feature>
<reference evidence="4" key="1">
    <citation type="journal article" date="2021" name="Open Biol.">
        <title>Shared evolutionary footprints suggest mitochondrial oxidative damage underlies multiple complex I losses in fungi.</title>
        <authorList>
            <person name="Schikora-Tamarit M.A."/>
            <person name="Marcet-Houben M."/>
            <person name="Nosek J."/>
            <person name="Gabaldon T."/>
        </authorList>
    </citation>
    <scope>NUCLEOTIDE SEQUENCE</scope>
    <source>
        <strain evidence="4">CBS6341</strain>
    </source>
</reference>
<protein>
    <recommendedName>
        <fullName evidence="6">UBA domain-containing protein</fullName>
    </recommendedName>
</protein>
<dbReference type="Gene3D" id="1.10.8.10">
    <property type="entry name" value="DNA helicase RuvA subunit, C-terminal domain"/>
    <property type="match status" value="1"/>
</dbReference>
<feature type="compositionally biased region" description="Polar residues" evidence="1">
    <location>
        <begin position="302"/>
        <end position="314"/>
    </location>
</feature>
<feature type="region of interest" description="Disordered" evidence="1">
    <location>
        <begin position="294"/>
        <end position="314"/>
    </location>
</feature>
<dbReference type="OrthoDB" id="1717591at2759"/>
<dbReference type="FunFam" id="1.10.287.110:FF:000002">
    <property type="entry name" value="putative tyrosine-protein phosphatase auxilin isoform X2"/>
    <property type="match status" value="1"/>
</dbReference>
<feature type="domain" description="UBA" evidence="2">
    <location>
        <begin position="244"/>
        <end position="286"/>
    </location>
</feature>
<dbReference type="GO" id="GO:0030276">
    <property type="term" value="F:clathrin binding"/>
    <property type="evidence" value="ECO:0007669"/>
    <property type="project" value="TreeGrafter"/>
</dbReference>
<feature type="compositionally biased region" description="Polar residues" evidence="1">
    <location>
        <begin position="404"/>
        <end position="416"/>
    </location>
</feature>
<reference evidence="4" key="2">
    <citation type="submission" date="2021-01" db="EMBL/GenBank/DDBJ databases">
        <authorList>
            <person name="Schikora-Tamarit M.A."/>
        </authorList>
    </citation>
    <scope>NUCLEOTIDE SEQUENCE</scope>
    <source>
        <strain evidence="4">CBS6341</strain>
    </source>
</reference>
<dbReference type="Proteomes" id="UP000769528">
    <property type="component" value="Unassembled WGS sequence"/>
</dbReference>
<feature type="compositionally biased region" description="Low complexity" evidence="1">
    <location>
        <begin position="426"/>
        <end position="439"/>
    </location>
</feature>
<feature type="compositionally biased region" description="Low complexity" evidence="1">
    <location>
        <begin position="68"/>
        <end position="87"/>
    </location>
</feature>
<dbReference type="GO" id="GO:0005737">
    <property type="term" value="C:cytoplasm"/>
    <property type="evidence" value="ECO:0007669"/>
    <property type="project" value="TreeGrafter"/>
</dbReference>
<dbReference type="InterPro" id="IPR011990">
    <property type="entry name" value="TPR-like_helical_dom_sf"/>
</dbReference>
<feature type="region of interest" description="Disordered" evidence="1">
    <location>
        <begin position="363"/>
        <end position="500"/>
    </location>
</feature>
<feature type="compositionally biased region" description="Low complexity" evidence="1">
    <location>
        <begin position="654"/>
        <end position="666"/>
    </location>
</feature>
<dbReference type="PANTHER" id="PTHR23172:SF19">
    <property type="entry name" value="J DOMAIN-CONTAINING PROTEIN"/>
    <property type="match status" value="1"/>
</dbReference>
<feature type="compositionally biased region" description="Low complexity" evidence="1">
    <location>
        <begin position="36"/>
        <end position="59"/>
    </location>
</feature>
<dbReference type="PROSITE" id="PS50076">
    <property type="entry name" value="DNAJ_2"/>
    <property type="match status" value="1"/>
</dbReference>
<feature type="compositionally biased region" description="Basic and acidic residues" evidence="1">
    <location>
        <begin position="365"/>
        <end position="388"/>
    </location>
</feature>
<evidence type="ECO:0000259" key="3">
    <source>
        <dbReference type="PROSITE" id="PS50076"/>
    </source>
</evidence>
<evidence type="ECO:0000313" key="4">
    <source>
        <dbReference type="EMBL" id="KAH3676356.1"/>
    </source>
</evidence>
<feature type="compositionally biased region" description="Polar residues" evidence="1">
    <location>
        <begin position="447"/>
        <end position="459"/>
    </location>
</feature>
<dbReference type="PROSITE" id="PS50030">
    <property type="entry name" value="UBA"/>
    <property type="match status" value="1"/>
</dbReference>
<dbReference type="GO" id="GO:0072583">
    <property type="term" value="P:clathrin-dependent endocytosis"/>
    <property type="evidence" value="ECO:0007669"/>
    <property type="project" value="TreeGrafter"/>
</dbReference>
<comment type="caution">
    <text evidence="4">The sequence shown here is derived from an EMBL/GenBank/DDBJ whole genome shotgun (WGS) entry which is preliminary data.</text>
</comment>
<dbReference type="SUPFAM" id="SSF46934">
    <property type="entry name" value="UBA-like"/>
    <property type="match status" value="1"/>
</dbReference>
<evidence type="ECO:0000259" key="2">
    <source>
        <dbReference type="PROSITE" id="PS50030"/>
    </source>
</evidence>
<dbReference type="EMBL" id="JAEUBF010000637">
    <property type="protein sequence ID" value="KAH3676356.1"/>
    <property type="molecule type" value="Genomic_DNA"/>
</dbReference>
<dbReference type="InterPro" id="IPR001623">
    <property type="entry name" value="DnaJ_domain"/>
</dbReference>